<name>A0A076JK16_TRYCR</name>
<accession>A0A076JK16</accession>
<evidence type="ECO:0000313" key="1">
    <source>
        <dbReference type="EMBL" id="AII77660.1"/>
    </source>
</evidence>
<proteinExistence type="predicted"/>
<dbReference type="AlphaFoldDB" id="A0A076JK16"/>
<reference evidence="1" key="1">
    <citation type="journal article" date="2011" name="Parasitol. Res.">
        <title>The composition of upstream open reading frames (uORF) in four genes from Trypanosoma cruzi typical strains.</title>
        <authorList>
            <person name="Jaeger L.H."/>
            <person name="Brandao A."/>
        </authorList>
    </citation>
    <scope>NUCLEOTIDE SEQUENCE</scope>
    <source>
        <strain evidence="1">Berkeley</strain>
    </source>
</reference>
<protein>
    <submittedName>
        <fullName evidence="1">UORF</fullName>
    </submittedName>
</protein>
<dbReference type="EMBL" id="GU784914">
    <property type="protein sequence ID" value="AII77660.1"/>
    <property type="molecule type" value="Genomic_DNA"/>
</dbReference>
<organism evidence="1">
    <name type="scientific">Trypanosoma cruzi</name>
    <dbReference type="NCBI Taxonomy" id="5693"/>
    <lineage>
        <taxon>Eukaryota</taxon>
        <taxon>Discoba</taxon>
        <taxon>Euglenozoa</taxon>
        <taxon>Kinetoplastea</taxon>
        <taxon>Metakinetoplastina</taxon>
        <taxon>Trypanosomatida</taxon>
        <taxon>Trypanosomatidae</taxon>
        <taxon>Trypanosoma</taxon>
        <taxon>Schizotrypanum</taxon>
    </lineage>
</organism>
<sequence>MKFDYNNNNKYQQKTG</sequence>